<dbReference type="Pfam" id="PF20199">
    <property type="entry name" value="RepSA"/>
    <property type="match status" value="1"/>
</dbReference>
<dbReference type="EMBL" id="JBEZVE010000026">
    <property type="protein sequence ID" value="MEU3786195.1"/>
    <property type="molecule type" value="Genomic_DNA"/>
</dbReference>
<dbReference type="RefSeq" id="WP_334577850.1">
    <property type="nucleotide sequence ID" value="NZ_JBEZVE010000026.1"/>
</dbReference>
<sequence>MLAARPSPEYESRRLRARTHTLGCRDHILTKSRACSTTYAALRAERAHHVGHTGISDTITGARWRYAGVEPGAGATTGVDPVTETKAIWLPDKRPLLPPRGSILRVPFGPQTLRRTNPQKTRRNVRNTRYLGSSDKPPAAAATAPGPAD</sequence>
<comment type="caution">
    <text evidence="2">The sequence shown here is derived from an EMBL/GenBank/DDBJ whole genome shotgun (WGS) entry which is preliminary data.</text>
</comment>
<reference evidence="2 3" key="1">
    <citation type="submission" date="2024-06" db="EMBL/GenBank/DDBJ databases">
        <title>The Natural Products Discovery Center: Release of the First 8490 Sequenced Strains for Exploring Actinobacteria Biosynthetic Diversity.</title>
        <authorList>
            <person name="Kalkreuter E."/>
            <person name="Kautsar S.A."/>
            <person name="Yang D."/>
            <person name="Bader C.D."/>
            <person name="Teijaro C.N."/>
            <person name="Fluegel L."/>
            <person name="Davis C.M."/>
            <person name="Simpson J.R."/>
            <person name="Lauterbach L."/>
            <person name="Steele A.D."/>
            <person name="Gui C."/>
            <person name="Meng S."/>
            <person name="Li G."/>
            <person name="Viehrig K."/>
            <person name="Ye F."/>
            <person name="Su P."/>
            <person name="Kiefer A.F."/>
            <person name="Nichols A."/>
            <person name="Cepeda A.J."/>
            <person name="Yan W."/>
            <person name="Fan B."/>
            <person name="Jiang Y."/>
            <person name="Adhikari A."/>
            <person name="Zheng C.-J."/>
            <person name="Schuster L."/>
            <person name="Cowan T.M."/>
            <person name="Smanski M.J."/>
            <person name="Chevrette M.G."/>
            <person name="De Carvalho L.P.S."/>
            <person name="Shen B."/>
        </authorList>
    </citation>
    <scope>NUCLEOTIDE SEQUENCE [LARGE SCALE GENOMIC DNA]</scope>
    <source>
        <strain evidence="2 3">NPDC033843</strain>
    </source>
</reference>
<evidence type="ECO:0000256" key="1">
    <source>
        <dbReference type="SAM" id="MobiDB-lite"/>
    </source>
</evidence>
<dbReference type="Proteomes" id="UP001550739">
    <property type="component" value="Unassembled WGS sequence"/>
</dbReference>
<protein>
    <submittedName>
        <fullName evidence="2">Replication initiator</fullName>
    </submittedName>
</protein>
<name>A0ABV2ZVW0_9ACTN</name>
<gene>
    <name evidence="2" type="ORF">AB0E89_37615</name>
</gene>
<dbReference type="InterPro" id="IPR046828">
    <property type="entry name" value="RepSA"/>
</dbReference>
<evidence type="ECO:0000313" key="3">
    <source>
        <dbReference type="Proteomes" id="UP001550739"/>
    </source>
</evidence>
<feature type="region of interest" description="Disordered" evidence="1">
    <location>
        <begin position="107"/>
        <end position="149"/>
    </location>
</feature>
<accession>A0ABV2ZVW0</accession>
<keyword evidence="3" id="KW-1185">Reference proteome</keyword>
<evidence type="ECO:0000313" key="2">
    <source>
        <dbReference type="EMBL" id="MEU3786195.1"/>
    </source>
</evidence>
<feature type="compositionally biased region" description="Low complexity" evidence="1">
    <location>
        <begin position="137"/>
        <end position="149"/>
    </location>
</feature>
<proteinExistence type="predicted"/>
<organism evidence="2 3">
    <name type="scientific">Streptomyces sp. 900129855</name>
    <dbReference type="NCBI Taxonomy" id="3155129"/>
    <lineage>
        <taxon>Bacteria</taxon>
        <taxon>Bacillati</taxon>
        <taxon>Actinomycetota</taxon>
        <taxon>Actinomycetes</taxon>
        <taxon>Kitasatosporales</taxon>
        <taxon>Streptomycetaceae</taxon>
        <taxon>Streptomyces</taxon>
    </lineage>
</organism>